<sequence>MKSNSLKMVKPFLFLLMLAVIMVSCKKENTTEEQPTPETPQITSISPKDPQPDDVVTITGTGFGNVVKDLKVSVGNTALSVTSVKDTEIKFTVPATLVSGTLAVSIKGVAATIKDPLGASITVKPKTAATPTFTAMSPTNGKVGDVITLTGTNFNPQMSENKVFFATTTGGTVVLATVKSATTTQLTVEVPASAVTGGVSITVSGNNAVVAEGFNTTFTVNSTSGNGGNTVSYINALSGNLSFSKIATATKEIGAMIIDRPNNMIYYSDYTILNSTAGQNTIYKLNPAGTGAPEVLTTDARITGIVKLTTDAAGNVYALKYEGTGPSIYSVYKISANGATVVEVLKSFDMSTRYSTKYFFFINSAGEICFRPGLKINTSGALVSTETSLLLGVQQKDGGAFVDGTNAYLLQSTANNEQVKTIKFIKWNLSTSAVADAGLTPTNIFGTDDAGFYTSTDKLSYIKYAFDASKNMYAITDHSYQSGQTSKTWIVRKVAAGSNASTLLGTFLIKFPAVDLNDYNSAVEFIADAAGNLYFKANQKDIIKIKQ</sequence>
<feature type="region of interest" description="Disordered" evidence="1">
    <location>
        <begin position="29"/>
        <end position="53"/>
    </location>
</feature>
<organism evidence="4 5">
    <name type="scientific">Pedobacter ginsengisoli</name>
    <dbReference type="NCBI Taxonomy" id="363852"/>
    <lineage>
        <taxon>Bacteria</taxon>
        <taxon>Pseudomonadati</taxon>
        <taxon>Bacteroidota</taxon>
        <taxon>Sphingobacteriia</taxon>
        <taxon>Sphingobacteriales</taxon>
        <taxon>Sphingobacteriaceae</taxon>
        <taxon>Pedobacter</taxon>
    </lineage>
</organism>
<feature type="chain" id="PRO_5013810194" description="IPT/TIG domain-containing protein" evidence="2">
    <location>
        <begin position="27"/>
        <end position="547"/>
    </location>
</feature>
<accession>A0A2D1U5P5</accession>
<evidence type="ECO:0000256" key="1">
    <source>
        <dbReference type="SAM" id="MobiDB-lite"/>
    </source>
</evidence>
<dbReference type="InterPro" id="IPR013783">
    <property type="entry name" value="Ig-like_fold"/>
</dbReference>
<feature type="compositionally biased region" description="Low complexity" evidence="1">
    <location>
        <begin position="32"/>
        <end position="47"/>
    </location>
</feature>
<dbReference type="SUPFAM" id="SSF63829">
    <property type="entry name" value="Calcium-dependent phosphotriesterase"/>
    <property type="match status" value="1"/>
</dbReference>
<dbReference type="KEGG" id="pgs:CPT03_10740"/>
<dbReference type="EMBL" id="CP024091">
    <property type="protein sequence ID" value="ATP56922.1"/>
    <property type="molecule type" value="Genomic_DNA"/>
</dbReference>
<dbReference type="Pfam" id="PF01833">
    <property type="entry name" value="TIG"/>
    <property type="match status" value="2"/>
</dbReference>
<dbReference type="PROSITE" id="PS51257">
    <property type="entry name" value="PROKAR_LIPOPROTEIN"/>
    <property type="match status" value="1"/>
</dbReference>
<keyword evidence="5" id="KW-1185">Reference proteome</keyword>
<proteinExistence type="predicted"/>
<dbReference type="InterPro" id="IPR014756">
    <property type="entry name" value="Ig_E-set"/>
</dbReference>
<dbReference type="Proteomes" id="UP000223749">
    <property type="component" value="Chromosome"/>
</dbReference>
<keyword evidence="2" id="KW-0732">Signal</keyword>
<evidence type="ECO:0000313" key="5">
    <source>
        <dbReference type="Proteomes" id="UP000223749"/>
    </source>
</evidence>
<protein>
    <recommendedName>
        <fullName evidence="3">IPT/TIG domain-containing protein</fullName>
    </recommendedName>
</protein>
<dbReference type="InterPro" id="IPR002909">
    <property type="entry name" value="IPT_dom"/>
</dbReference>
<dbReference type="CDD" id="cd00102">
    <property type="entry name" value="IPT"/>
    <property type="match status" value="1"/>
</dbReference>
<feature type="domain" description="IPT/TIG" evidence="3">
    <location>
        <begin position="39"/>
        <end position="114"/>
    </location>
</feature>
<gene>
    <name evidence="4" type="ORF">CPT03_10740</name>
</gene>
<reference evidence="4 5" key="1">
    <citation type="submission" date="2017-10" db="EMBL/GenBank/DDBJ databases">
        <title>Whole genome of Pedobacter ginsengisoli T01R-27 isolated from tomato rhizosphere.</title>
        <authorList>
            <person name="Weon H.-Y."/>
            <person name="Lee S.A."/>
            <person name="Sang M.K."/>
            <person name="Song J."/>
        </authorList>
    </citation>
    <scope>NUCLEOTIDE SEQUENCE [LARGE SCALE GENOMIC DNA]</scope>
    <source>
        <strain evidence="4 5">T01R-27</strain>
    </source>
</reference>
<dbReference type="SMART" id="SM00429">
    <property type="entry name" value="IPT"/>
    <property type="match status" value="2"/>
</dbReference>
<evidence type="ECO:0000259" key="3">
    <source>
        <dbReference type="SMART" id="SM00429"/>
    </source>
</evidence>
<feature type="signal peptide" evidence="2">
    <location>
        <begin position="1"/>
        <end position="26"/>
    </location>
</feature>
<evidence type="ECO:0000313" key="4">
    <source>
        <dbReference type="EMBL" id="ATP56922.1"/>
    </source>
</evidence>
<dbReference type="SUPFAM" id="SSF81296">
    <property type="entry name" value="E set domains"/>
    <property type="match status" value="2"/>
</dbReference>
<feature type="domain" description="IPT/TIG" evidence="3">
    <location>
        <begin position="130"/>
        <end position="217"/>
    </location>
</feature>
<dbReference type="OrthoDB" id="670826at2"/>
<dbReference type="Gene3D" id="2.60.40.10">
    <property type="entry name" value="Immunoglobulins"/>
    <property type="match status" value="2"/>
</dbReference>
<name>A0A2D1U5P5_9SPHI</name>
<dbReference type="AlphaFoldDB" id="A0A2D1U5P5"/>
<evidence type="ECO:0000256" key="2">
    <source>
        <dbReference type="SAM" id="SignalP"/>
    </source>
</evidence>